<feature type="domain" description="DUF4440" evidence="2">
    <location>
        <begin position="62"/>
        <end position="150"/>
    </location>
</feature>
<proteinExistence type="predicted"/>
<accession>A0ABM8WFQ5</accession>
<dbReference type="RefSeq" id="WP_224039202.1">
    <property type="nucleotide sequence ID" value="NZ_CAJZAH010000001.1"/>
</dbReference>
<comment type="caution">
    <text evidence="3">The sequence shown here is derived from an EMBL/GenBank/DDBJ whole genome shotgun (WGS) entry which is preliminary data.</text>
</comment>
<dbReference type="SUPFAM" id="SSF54427">
    <property type="entry name" value="NTF2-like"/>
    <property type="match status" value="1"/>
</dbReference>
<evidence type="ECO:0000313" key="4">
    <source>
        <dbReference type="Proteomes" id="UP000721236"/>
    </source>
</evidence>
<feature type="region of interest" description="Disordered" evidence="1">
    <location>
        <begin position="1"/>
        <end position="26"/>
    </location>
</feature>
<reference evidence="3 4" key="1">
    <citation type="submission" date="2021-08" db="EMBL/GenBank/DDBJ databases">
        <authorList>
            <person name="Peeters C."/>
        </authorList>
    </citation>
    <scope>NUCLEOTIDE SEQUENCE [LARGE SCALE GENOMIC DNA]</scope>
    <source>
        <strain evidence="3 4">LMG 21510</strain>
    </source>
</reference>
<dbReference type="InterPro" id="IPR032710">
    <property type="entry name" value="NTF2-like_dom_sf"/>
</dbReference>
<name>A0ABM8WFQ5_9BURK</name>
<gene>
    <name evidence="3" type="ORF">LMG21510_00291</name>
</gene>
<dbReference type="Proteomes" id="UP000721236">
    <property type="component" value="Unassembled WGS sequence"/>
</dbReference>
<evidence type="ECO:0000259" key="2">
    <source>
        <dbReference type="Pfam" id="PF14534"/>
    </source>
</evidence>
<dbReference type="Pfam" id="PF14534">
    <property type="entry name" value="DUF4440"/>
    <property type="match status" value="1"/>
</dbReference>
<evidence type="ECO:0000256" key="1">
    <source>
        <dbReference type="SAM" id="MobiDB-lite"/>
    </source>
</evidence>
<dbReference type="InterPro" id="IPR027843">
    <property type="entry name" value="DUF4440"/>
</dbReference>
<protein>
    <recommendedName>
        <fullName evidence="2">DUF4440 domain-containing protein</fullName>
    </recommendedName>
</protein>
<dbReference type="Gene3D" id="3.10.450.50">
    <property type="match status" value="1"/>
</dbReference>
<evidence type="ECO:0000313" key="3">
    <source>
        <dbReference type="EMBL" id="CAG9166118.1"/>
    </source>
</evidence>
<keyword evidence="4" id="KW-1185">Reference proteome</keyword>
<sequence>MPAIRRKFTPLERETSGDPASTAMRPRVPLDAPLDALIRRTGAQARAFQSGRMRAWFRLLRLADDFTLMQPFGGRASHGFDGSPERLAQMAVDFRHGDAAIELEKTYVCGDLAVLVFVERQHGEVHGLPSQDWSLRVTQVYRRQGAEWRLAHRHADPLVRRRSVEQTARLARGADMAE</sequence>
<dbReference type="EMBL" id="CAJZAH010000001">
    <property type="protein sequence ID" value="CAG9166118.1"/>
    <property type="molecule type" value="Genomic_DNA"/>
</dbReference>
<organism evidence="3 4">
    <name type="scientific">Cupriavidus respiraculi</name>
    <dbReference type="NCBI Taxonomy" id="195930"/>
    <lineage>
        <taxon>Bacteria</taxon>
        <taxon>Pseudomonadati</taxon>
        <taxon>Pseudomonadota</taxon>
        <taxon>Betaproteobacteria</taxon>
        <taxon>Burkholderiales</taxon>
        <taxon>Burkholderiaceae</taxon>
        <taxon>Cupriavidus</taxon>
    </lineage>
</organism>